<dbReference type="STRING" id="1797472.A2215_01255"/>
<dbReference type="InterPro" id="IPR009061">
    <property type="entry name" value="DNA-bd_dom_put_sf"/>
</dbReference>
<feature type="domain" description="HTH merR-type" evidence="1">
    <location>
        <begin position="8"/>
        <end position="38"/>
    </location>
</feature>
<dbReference type="EMBL" id="MEZY01000042">
    <property type="protein sequence ID" value="OGD62835.1"/>
    <property type="molecule type" value="Genomic_DNA"/>
</dbReference>
<dbReference type="InterPro" id="IPR041657">
    <property type="entry name" value="HTH_17"/>
</dbReference>
<evidence type="ECO:0000259" key="1">
    <source>
        <dbReference type="PROSITE" id="PS50937"/>
    </source>
</evidence>
<dbReference type="PANTHER" id="PTHR37285">
    <property type="entry name" value="SPORE WALL MATURATION PROTEIN DIT1"/>
    <property type="match status" value="1"/>
</dbReference>
<reference evidence="2 3" key="1">
    <citation type="journal article" date="2016" name="Nat. Commun.">
        <title>Thousands of microbial genomes shed light on interconnected biogeochemical processes in an aquifer system.</title>
        <authorList>
            <person name="Anantharaman K."/>
            <person name="Brown C.T."/>
            <person name="Hug L.A."/>
            <person name="Sharon I."/>
            <person name="Castelle C.J."/>
            <person name="Probst A.J."/>
            <person name="Thomas B.C."/>
            <person name="Singh A."/>
            <person name="Wilkins M.J."/>
            <person name="Karaoz U."/>
            <person name="Brodie E.L."/>
            <person name="Williams K.H."/>
            <person name="Hubbard S.S."/>
            <person name="Banfield J.F."/>
        </authorList>
    </citation>
    <scope>NUCLEOTIDE SEQUENCE [LARGE SCALE GENOMIC DNA]</scope>
</reference>
<evidence type="ECO:0000313" key="2">
    <source>
        <dbReference type="EMBL" id="OGD62835.1"/>
    </source>
</evidence>
<organism evidence="2 3">
    <name type="scientific">Candidatus Berkelbacteria bacterium RIFOXYA2_FULL_43_10</name>
    <dbReference type="NCBI Taxonomy" id="1797472"/>
    <lineage>
        <taxon>Bacteria</taxon>
        <taxon>Candidatus Berkelbacteria</taxon>
    </lineage>
</organism>
<dbReference type="InterPro" id="IPR000551">
    <property type="entry name" value="MerR-type_HTH_dom"/>
</dbReference>
<dbReference type="GO" id="GO:0003677">
    <property type="term" value="F:DNA binding"/>
    <property type="evidence" value="ECO:0007669"/>
    <property type="project" value="InterPro"/>
</dbReference>
<dbReference type="AlphaFoldDB" id="A0A1F5E634"/>
<name>A0A1F5E634_9BACT</name>
<sequence length="588" mass="69547">MENENQNLLTIKQASKFLNCHPNTLRMWERKGIIEPVRFGVRKDRRYLSDELEKFMRNENEQELKDVVLPSSYDLTRIDMTGTHYEGLIGDVLAGFKTYGDLDKQTIDKFDFKKFLNDYNARIENFPRLEMDKFPTLSEKILHIITAARYRNGSLETINLEKYKPSFIEKIEYFVERNEPIKLMLPAFPFKIANPLKSGREDADLAEVAAFCRFNEINRQIKKFYKPGAQFHIFHDGHLYYRHFLHEIEDADRYFASLKRFVEQLGLEKVIILRDAFEELKKIDNFDSICAQARKEITNLWLKDKFSNEKVRRIIQSAHYNIKLSNAPHEVLYRINFAEDWDLSSEEKKLKKEIDKRAEKCAFEYMVVQHALEKADFFNKMVNHGIRLTVHPKEGHIGIYLVKRKTHLLPWMGVGVIKNNGEVSVHYESELISNGKYRPVFIKGEEHPFYYKEAETIYKGTDQFRSFFSDTVDSLKEGDFYWAFAFHTEYLNKDVREILTNTHKALAEKSIEDKAICKKDMFETISKAYSDNSNIKIKAVNEEIPTGVIILKNRIINLLWGEEPSAFEIRDREIVSRYQKYFKELWKK</sequence>
<dbReference type="PANTHER" id="PTHR37285:SF5">
    <property type="entry name" value="SPORE WALL MATURATION PROTEIN DIT1"/>
    <property type="match status" value="1"/>
</dbReference>
<dbReference type="Gene3D" id="1.10.1660.10">
    <property type="match status" value="1"/>
</dbReference>
<evidence type="ECO:0000313" key="3">
    <source>
        <dbReference type="Proteomes" id="UP000178583"/>
    </source>
</evidence>
<gene>
    <name evidence="2" type="ORF">A2215_01255</name>
</gene>
<dbReference type="Pfam" id="PF12728">
    <property type="entry name" value="HTH_17"/>
    <property type="match status" value="1"/>
</dbReference>
<dbReference type="PROSITE" id="PS50937">
    <property type="entry name" value="HTH_MERR_2"/>
    <property type="match status" value="1"/>
</dbReference>
<dbReference type="InterPro" id="IPR007817">
    <property type="entry name" value="Isocyanide_synthase_DIT1"/>
</dbReference>
<protein>
    <recommendedName>
        <fullName evidence="1">HTH merR-type domain-containing protein</fullName>
    </recommendedName>
</protein>
<comment type="caution">
    <text evidence="2">The sequence shown here is derived from an EMBL/GenBank/DDBJ whole genome shotgun (WGS) entry which is preliminary data.</text>
</comment>
<dbReference type="SUPFAM" id="SSF46955">
    <property type="entry name" value="Putative DNA-binding domain"/>
    <property type="match status" value="1"/>
</dbReference>
<accession>A0A1F5E634</accession>
<proteinExistence type="predicted"/>
<dbReference type="Proteomes" id="UP000178583">
    <property type="component" value="Unassembled WGS sequence"/>
</dbReference>
<dbReference type="Pfam" id="PF05141">
    <property type="entry name" value="DIT1_PvcA"/>
    <property type="match status" value="1"/>
</dbReference>
<dbReference type="GO" id="GO:0006355">
    <property type="term" value="P:regulation of DNA-templated transcription"/>
    <property type="evidence" value="ECO:0007669"/>
    <property type="project" value="InterPro"/>
</dbReference>